<keyword evidence="2" id="KW-1185">Reference proteome</keyword>
<gene>
    <name evidence="1" type="ORF">SAMN06295998_11960</name>
</gene>
<dbReference type="RefSeq" id="WP_084354115.1">
    <property type="nucleotide sequence ID" value="NZ_FWYD01000019.1"/>
</dbReference>
<accession>A0A1W2DY44</accession>
<evidence type="ECO:0000313" key="1">
    <source>
        <dbReference type="EMBL" id="SMD02424.1"/>
    </source>
</evidence>
<protein>
    <submittedName>
        <fullName evidence="1">Uncharacterized protein</fullName>
    </submittedName>
</protein>
<dbReference type="Proteomes" id="UP000192330">
    <property type="component" value="Unassembled WGS sequence"/>
</dbReference>
<dbReference type="EMBL" id="FWYD01000019">
    <property type="protein sequence ID" value="SMD02424.1"/>
    <property type="molecule type" value="Genomic_DNA"/>
</dbReference>
<dbReference type="AlphaFoldDB" id="A0A1W2DY44"/>
<organism evidence="1 2">
    <name type="scientific">Primorskyibacter flagellatus</name>
    <dbReference type="NCBI Taxonomy" id="1387277"/>
    <lineage>
        <taxon>Bacteria</taxon>
        <taxon>Pseudomonadati</taxon>
        <taxon>Pseudomonadota</taxon>
        <taxon>Alphaproteobacteria</taxon>
        <taxon>Rhodobacterales</taxon>
        <taxon>Roseobacteraceae</taxon>
        <taxon>Primorskyibacter</taxon>
    </lineage>
</organism>
<proteinExistence type="predicted"/>
<dbReference type="STRING" id="1387277.SAMN06295998_11960"/>
<reference evidence="1 2" key="1">
    <citation type="submission" date="2017-04" db="EMBL/GenBank/DDBJ databases">
        <authorList>
            <person name="Afonso C.L."/>
            <person name="Miller P.J."/>
            <person name="Scott M.A."/>
            <person name="Spackman E."/>
            <person name="Goraichik I."/>
            <person name="Dimitrov K.M."/>
            <person name="Suarez D.L."/>
            <person name="Swayne D.E."/>
        </authorList>
    </citation>
    <scope>NUCLEOTIDE SEQUENCE [LARGE SCALE GENOMIC DNA]</scope>
    <source>
        <strain evidence="1 2">CGMCC 1.12644</strain>
    </source>
</reference>
<dbReference type="OrthoDB" id="7845678at2"/>
<sequence>MREEITVTAQLIYDCPMDAALTEQSDMIHADLTRLLDADSTTGVACCGVTIQHIAPEAETYGTTEARQLAERQSDRIKDALAAVYDDTEDARSLLIYALCDLRHFADQNGLSFGLNDKAAHQLYRAERDSKTGEVAA</sequence>
<name>A0A1W2DY44_9RHOB</name>
<evidence type="ECO:0000313" key="2">
    <source>
        <dbReference type="Proteomes" id="UP000192330"/>
    </source>
</evidence>